<evidence type="ECO:0000313" key="2">
    <source>
        <dbReference type="EMBL" id="KAF4981912.1"/>
    </source>
</evidence>
<keyword evidence="3" id="KW-1185">Reference proteome</keyword>
<dbReference type="EMBL" id="JABEYC010000145">
    <property type="protein sequence ID" value="KAF4981912.1"/>
    <property type="molecule type" value="Genomic_DNA"/>
</dbReference>
<feature type="compositionally biased region" description="Acidic residues" evidence="1">
    <location>
        <begin position="176"/>
        <end position="185"/>
    </location>
</feature>
<gene>
    <name evidence="2" type="ORF">FZEAL_2381</name>
</gene>
<proteinExistence type="predicted"/>
<protein>
    <submittedName>
        <fullName evidence="2">Uncharacterized protein</fullName>
    </submittedName>
</protein>
<evidence type="ECO:0000313" key="3">
    <source>
        <dbReference type="Proteomes" id="UP000635477"/>
    </source>
</evidence>
<accession>A0A8H4XNI2</accession>
<dbReference type="Proteomes" id="UP000635477">
    <property type="component" value="Unassembled WGS sequence"/>
</dbReference>
<organism evidence="2 3">
    <name type="scientific">Fusarium zealandicum</name>
    <dbReference type="NCBI Taxonomy" id="1053134"/>
    <lineage>
        <taxon>Eukaryota</taxon>
        <taxon>Fungi</taxon>
        <taxon>Dikarya</taxon>
        <taxon>Ascomycota</taxon>
        <taxon>Pezizomycotina</taxon>
        <taxon>Sordariomycetes</taxon>
        <taxon>Hypocreomycetidae</taxon>
        <taxon>Hypocreales</taxon>
        <taxon>Nectriaceae</taxon>
        <taxon>Fusarium</taxon>
        <taxon>Fusarium staphyleae species complex</taxon>
    </lineage>
</organism>
<reference evidence="2" key="1">
    <citation type="journal article" date="2020" name="BMC Genomics">
        <title>Correction to: Identification and distribution of gene clusters required for synthesis of sphingolipid metabolism inhibitors in diverse species of the filamentous fungus Fusarium.</title>
        <authorList>
            <person name="Kim H.S."/>
            <person name="Lohmar J.M."/>
            <person name="Busman M."/>
            <person name="Brown D.W."/>
            <person name="Naumann T.A."/>
            <person name="Divon H.H."/>
            <person name="Lysoe E."/>
            <person name="Uhlig S."/>
            <person name="Proctor R.H."/>
        </authorList>
    </citation>
    <scope>NUCLEOTIDE SEQUENCE</scope>
    <source>
        <strain evidence="2">NRRL 22465</strain>
    </source>
</reference>
<sequence>MSSPTNTHAVEPTQATIANDAEALVPSHDEPTLPLKGRFASLHVTVYRPTPSLSYYWSLSIFNETDDSWLTYEARREEPEDKSELIVRKGNPAQTVGFLQVGFIMVARIPATSADEVDGICRSVKILSMRDGLHCSQHYVRRALYSLLDASIIDEDQCKGTVARLDNLEAHGAQEQQEDQQEEEAVSSPEHVE</sequence>
<dbReference type="AlphaFoldDB" id="A0A8H4XNI2"/>
<comment type="caution">
    <text evidence="2">The sequence shown here is derived from an EMBL/GenBank/DDBJ whole genome shotgun (WGS) entry which is preliminary data.</text>
</comment>
<reference evidence="2" key="2">
    <citation type="submission" date="2020-05" db="EMBL/GenBank/DDBJ databases">
        <authorList>
            <person name="Kim H.-S."/>
            <person name="Proctor R.H."/>
            <person name="Brown D.W."/>
        </authorList>
    </citation>
    <scope>NUCLEOTIDE SEQUENCE</scope>
    <source>
        <strain evidence="2">NRRL 22465</strain>
    </source>
</reference>
<name>A0A8H4XNI2_9HYPO</name>
<feature type="region of interest" description="Disordered" evidence="1">
    <location>
        <begin position="169"/>
        <end position="193"/>
    </location>
</feature>
<evidence type="ECO:0000256" key="1">
    <source>
        <dbReference type="SAM" id="MobiDB-lite"/>
    </source>
</evidence>